<dbReference type="STRING" id="35128.B8CCP3"/>
<dbReference type="InterPro" id="IPR051100">
    <property type="entry name" value="DnaJ_subfamily_B/C"/>
</dbReference>
<gene>
    <name evidence="3" type="ORF">THAPSDRAFT_264208</name>
</gene>
<dbReference type="HOGENOM" id="CLU_017633_18_3_1"/>
<dbReference type="PANTHER" id="PTHR43908:SF3">
    <property type="entry name" value="AT29763P-RELATED"/>
    <property type="match status" value="1"/>
</dbReference>
<dbReference type="SMART" id="SM00271">
    <property type="entry name" value="DnaJ"/>
    <property type="match status" value="1"/>
</dbReference>
<dbReference type="Proteomes" id="UP000001449">
    <property type="component" value="Chromosome 14"/>
</dbReference>
<dbReference type="InParanoid" id="B8CCP3"/>
<dbReference type="CDD" id="cd06257">
    <property type="entry name" value="DnaJ"/>
    <property type="match status" value="1"/>
</dbReference>
<evidence type="ECO:0000256" key="1">
    <source>
        <dbReference type="SAM" id="MobiDB-lite"/>
    </source>
</evidence>
<dbReference type="Gene3D" id="1.10.287.110">
    <property type="entry name" value="DnaJ domain"/>
    <property type="match status" value="1"/>
</dbReference>
<feature type="non-terminal residue" evidence="3">
    <location>
        <position position="61"/>
    </location>
</feature>
<dbReference type="PROSITE" id="PS50076">
    <property type="entry name" value="DNAJ_2"/>
    <property type="match status" value="1"/>
</dbReference>
<accession>B8CCP3</accession>
<dbReference type="InterPro" id="IPR036869">
    <property type="entry name" value="J_dom_sf"/>
</dbReference>
<evidence type="ECO:0000259" key="2">
    <source>
        <dbReference type="PROSITE" id="PS50076"/>
    </source>
</evidence>
<reference evidence="3 4" key="2">
    <citation type="journal article" date="2008" name="Nature">
        <title>The Phaeodactylum genome reveals the evolutionary history of diatom genomes.</title>
        <authorList>
            <person name="Bowler C."/>
            <person name="Allen A.E."/>
            <person name="Badger J.H."/>
            <person name="Grimwood J."/>
            <person name="Jabbari K."/>
            <person name="Kuo A."/>
            <person name="Maheswari U."/>
            <person name="Martens C."/>
            <person name="Maumus F."/>
            <person name="Otillar R.P."/>
            <person name="Rayko E."/>
            <person name="Salamov A."/>
            <person name="Vandepoele K."/>
            <person name="Beszteri B."/>
            <person name="Gruber A."/>
            <person name="Heijde M."/>
            <person name="Katinka M."/>
            <person name="Mock T."/>
            <person name="Valentin K."/>
            <person name="Verret F."/>
            <person name="Berges J.A."/>
            <person name="Brownlee C."/>
            <person name="Cadoret J.P."/>
            <person name="Chiovitti A."/>
            <person name="Choi C.J."/>
            <person name="Coesel S."/>
            <person name="De Martino A."/>
            <person name="Detter J.C."/>
            <person name="Durkin C."/>
            <person name="Falciatore A."/>
            <person name="Fournet J."/>
            <person name="Haruta M."/>
            <person name="Huysman M.J."/>
            <person name="Jenkins B.D."/>
            <person name="Jiroutova K."/>
            <person name="Jorgensen R.E."/>
            <person name="Joubert Y."/>
            <person name="Kaplan A."/>
            <person name="Kroger N."/>
            <person name="Kroth P.G."/>
            <person name="La Roche J."/>
            <person name="Lindquist E."/>
            <person name="Lommer M."/>
            <person name="Martin-Jezequel V."/>
            <person name="Lopez P.J."/>
            <person name="Lucas S."/>
            <person name="Mangogna M."/>
            <person name="McGinnis K."/>
            <person name="Medlin L.K."/>
            <person name="Montsant A."/>
            <person name="Oudot-Le Secq M.P."/>
            <person name="Napoli C."/>
            <person name="Obornik M."/>
            <person name="Parker M.S."/>
            <person name="Petit J.L."/>
            <person name="Porcel B.M."/>
            <person name="Poulsen N."/>
            <person name="Robison M."/>
            <person name="Rychlewski L."/>
            <person name="Rynearson T.A."/>
            <person name="Schmutz J."/>
            <person name="Shapiro H."/>
            <person name="Siaut M."/>
            <person name="Stanley M."/>
            <person name="Sussman M.R."/>
            <person name="Taylor A.R."/>
            <person name="Vardi A."/>
            <person name="von Dassow P."/>
            <person name="Vyverman W."/>
            <person name="Willis A."/>
            <person name="Wyrwicz L.S."/>
            <person name="Rokhsar D.S."/>
            <person name="Weissenbach J."/>
            <person name="Armbrust E.V."/>
            <person name="Green B.R."/>
            <person name="Van de Peer Y."/>
            <person name="Grigoriev I.V."/>
        </authorList>
    </citation>
    <scope>NUCLEOTIDE SEQUENCE [LARGE SCALE GENOMIC DNA]</scope>
    <source>
        <strain evidence="3 4">CCMP1335</strain>
    </source>
</reference>
<dbReference type="InterPro" id="IPR018253">
    <property type="entry name" value="DnaJ_domain_CS"/>
</dbReference>
<dbReference type="Pfam" id="PF00226">
    <property type="entry name" value="DnaJ"/>
    <property type="match status" value="1"/>
</dbReference>
<sequence>DPYKVLSIPPTSSPDEIQKAYRQRARETHPDKNSSPTATQEFREVSEAFDILGNERSRKLY</sequence>
<name>B8CCP3_THAPS</name>
<dbReference type="InterPro" id="IPR001623">
    <property type="entry name" value="DnaJ_domain"/>
</dbReference>
<dbReference type="EMBL" id="CM000649">
    <property type="protein sequence ID" value="EED88983.1"/>
    <property type="molecule type" value="Genomic_DNA"/>
</dbReference>
<feature type="domain" description="J" evidence="2">
    <location>
        <begin position="1"/>
        <end position="61"/>
    </location>
</feature>
<dbReference type="PANTHER" id="PTHR43908">
    <property type="entry name" value="AT29763P-RELATED"/>
    <property type="match status" value="1"/>
</dbReference>
<reference evidence="3 4" key="1">
    <citation type="journal article" date="2004" name="Science">
        <title>The genome of the diatom Thalassiosira pseudonana: ecology, evolution, and metabolism.</title>
        <authorList>
            <person name="Armbrust E.V."/>
            <person name="Berges J.A."/>
            <person name="Bowler C."/>
            <person name="Green B.R."/>
            <person name="Martinez D."/>
            <person name="Putnam N.H."/>
            <person name="Zhou S."/>
            <person name="Allen A.E."/>
            <person name="Apt K.E."/>
            <person name="Bechner M."/>
            <person name="Brzezinski M.A."/>
            <person name="Chaal B.K."/>
            <person name="Chiovitti A."/>
            <person name="Davis A.K."/>
            <person name="Demarest M.S."/>
            <person name="Detter J.C."/>
            <person name="Glavina T."/>
            <person name="Goodstein D."/>
            <person name="Hadi M.Z."/>
            <person name="Hellsten U."/>
            <person name="Hildebrand M."/>
            <person name="Jenkins B.D."/>
            <person name="Jurka J."/>
            <person name="Kapitonov V.V."/>
            <person name="Kroger N."/>
            <person name="Lau W.W."/>
            <person name="Lane T.W."/>
            <person name="Larimer F.W."/>
            <person name="Lippmeier J.C."/>
            <person name="Lucas S."/>
            <person name="Medina M."/>
            <person name="Montsant A."/>
            <person name="Obornik M."/>
            <person name="Parker M.S."/>
            <person name="Palenik B."/>
            <person name="Pazour G.J."/>
            <person name="Richardson P.M."/>
            <person name="Rynearson T.A."/>
            <person name="Saito M.A."/>
            <person name="Schwartz D.C."/>
            <person name="Thamatrakoln K."/>
            <person name="Valentin K."/>
            <person name="Vardi A."/>
            <person name="Wilkerson F.P."/>
            <person name="Rokhsar D.S."/>
        </authorList>
    </citation>
    <scope>NUCLEOTIDE SEQUENCE [LARGE SCALE GENOMIC DNA]</scope>
    <source>
        <strain evidence="3 4">CCMP1335</strain>
    </source>
</reference>
<dbReference type="PaxDb" id="35128-Thaps264208"/>
<organism evidence="3 4">
    <name type="scientific">Thalassiosira pseudonana</name>
    <name type="common">Marine diatom</name>
    <name type="synonym">Cyclotella nana</name>
    <dbReference type="NCBI Taxonomy" id="35128"/>
    <lineage>
        <taxon>Eukaryota</taxon>
        <taxon>Sar</taxon>
        <taxon>Stramenopiles</taxon>
        <taxon>Ochrophyta</taxon>
        <taxon>Bacillariophyta</taxon>
        <taxon>Coscinodiscophyceae</taxon>
        <taxon>Thalassiosirophycidae</taxon>
        <taxon>Thalassiosirales</taxon>
        <taxon>Thalassiosiraceae</taxon>
        <taxon>Thalassiosira</taxon>
    </lineage>
</organism>
<dbReference type="AlphaFoldDB" id="B8CCP3"/>
<dbReference type="PRINTS" id="PR00625">
    <property type="entry name" value="JDOMAIN"/>
</dbReference>
<feature type="region of interest" description="Disordered" evidence="1">
    <location>
        <begin position="1"/>
        <end position="45"/>
    </location>
</feature>
<dbReference type="SUPFAM" id="SSF46565">
    <property type="entry name" value="Chaperone J-domain"/>
    <property type="match status" value="1"/>
</dbReference>
<dbReference type="RefSeq" id="XP_002293974.1">
    <property type="nucleotide sequence ID" value="XM_002293938.1"/>
</dbReference>
<feature type="non-terminal residue" evidence="3">
    <location>
        <position position="1"/>
    </location>
</feature>
<protein>
    <submittedName>
        <fullName evidence="3">DnaJ-like protein</fullName>
    </submittedName>
</protein>
<dbReference type="GeneID" id="7452730"/>
<dbReference type="PROSITE" id="PS00636">
    <property type="entry name" value="DNAJ_1"/>
    <property type="match status" value="1"/>
</dbReference>
<evidence type="ECO:0000313" key="3">
    <source>
        <dbReference type="EMBL" id="EED88983.1"/>
    </source>
</evidence>
<dbReference type="GO" id="GO:0005783">
    <property type="term" value="C:endoplasmic reticulum"/>
    <property type="evidence" value="ECO:0007669"/>
    <property type="project" value="UniProtKB-ARBA"/>
</dbReference>
<dbReference type="KEGG" id="tps:THAPSDRAFT_264208"/>
<proteinExistence type="predicted"/>
<keyword evidence="4" id="KW-1185">Reference proteome</keyword>
<evidence type="ECO:0000313" key="4">
    <source>
        <dbReference type="Proteomes" id="UP000001449"/>
    </source>
</evidence>
<feature type="compositionally biased region" description="Basic and acidic residues" evidence="1">
    <location>
        <begin position="16"/>
        <end position="32"/>
    </location>
</feature>
<dbReference type="eggNOG" id="KOG0714">
    <property type="taxonomic scope" value="Eukaryota"/>
</dbReference>